<dbReference type="STRING" id="1127673.GLIP_0083"/>
<accession>K6Y7U6</accession>
<feature type="transmembrane region" description="Helical" evidence="9">
    <location>
        <begin position="12"/>
        <end position="32"/>
    </location>
</feature>
<comment type="caution">
    <text evidence="11">The sequence shown here is derived from an EMBL/GenBank/DDBJ whole genome shotgun (WGS) entry which is preliminary data.</text>
</comment>
<evidence type="ECO:0000256" key="4">
    <source>
        <dbReference type="ARBA" id="ARBA00022692"/>
    </source>
</evidence>
<keyword evidence="12" id="KW-1185">Reference proteome</keyword>
<dbReference type="InterPro" id="IPR002898">
    <property type="entry name" value="MotA_ExbB_proton_chnl"/>
</dbReference>
<proteinExistence type="inferred from homology"/>
<evidence type="ECO:0000256" key="8">
    <source>
        <dbReference type="RuleBase" id="RU004057"/>
    </source>
</evidence>
<dbReference type="RefSeq" id="WP_008842558.1">
    <property type="nucleotide sequence ID" value="NZ_BAEN01000004.1"/>
</dbReference>
<reference evidence="11 12" key="1">
    <citation type="journal article" date="2017" name="Antonie Van Leeuwenhoek">
        <title>Rhizobium rhizosphaerae sp. nov., a novel species isolated from rice rhizosphere.</title>
        <authorList>
            <person name="Zhao J.J."/>
            <person name="Zhang J."/>
            <person name="Zhang R.J."/>
            <person name="Zhang C.W."/>
            <person name="Yin H.Q."/>
            <person name="Zhang X.X."/>
        </authorList>
    </citation>
    <scope>NUCLEOTIDE SEQUENCE [LARGE SCALE GENOMIC DNA]</scope>
    <source>
        <strain evidence="11 12">E3</strain>
    </source>
</reference>
<comment type="similarity">
    <text evidence="8">Belongs to the exbB/tolQ family.</text>
</comment>
<dbReference type="AlphaFoldDB" id="K6Y7U6"/>
<dbReference type="OrthoDB" id="5706502at2"/>
<evidence type="ECO:0000256" key="6">
    <source>
        <dbReference type="ARBA" id="ARBA00022989"/>
    </source>
</evidence>
<feature type="domain" description="MotA/TolQ/ExbB proton channel" evidence="10">
    <location>
        <begin position="39"/>
        <end position="128"/>
    </location>
</feature>
<dbReference type="eggNOG" id="COG0811">
    <property type="taxonomic scope" value="Bacteria"/>
</dbReference>
<evidence type="ECO:0000256" key="9">
    <source>
        <dbReference type="SAM" id="Phobius"/>
    </source>
</evidence>
<evidence type="ECO:0000256" key="2">
    <source>
        <dbReference type="ARBA" id="ARBA00022448"/>
    </source>
</evidence>
<keyword evidence="7 9" id="KW-0472">Membrane</keyword>
<dbReference type="EMBL" id="BAEN01000004">
    <property type="protein sequence ID" value="GAC12738.1"/>
    <property type="molecule type" value="Genomic_DNA"/>
</dbReference>
<keyword evidence="3" id="KW-1003">Cell membrane</keyword>
<organism evidence="11 12">
    <name type="scientific">Aliiglaciecola lipolytica E3</name>
    <dbReference type="NCBI Taxonomy" id="1127673"/>
    <lineage>
        <taxon>Bacteria</taxon>
        <taxon>Pseudomonadati</taxon>
        <taxon>Pseudomonadota</taxon>
        <taxon>Gammaproteobacteria</taxon>
        <taxon>Alteromonadales</taxon>
        <taxon>Alteromonadaceae</taxon>
        <taxon>Aliiglaciecola</taxon>
    </lineage>
</organism>
<evidence type="ECO:0000256" key="1">
    <source>
        <dbReference type="ARBA" id="ARBA00004651"/>
    </source>
</evidence>
<evidence type="ECO:0000256" key="7">
    <source>
        <dbReference type="ARBA" id="ARBA00023136"/>
    </source>
</evidence>
<evidence type="ECO:0000313" key="11">
    <source>
        <dbReference type="EMBL" id="GAC12738.1"/>
    </source>
</evidence>
<dbReference type="PANTHER" id="PTHR30625">
    <property type="entry name" value="PROTEIN TOLQ"/>
    <property type="match status" value="1"/>
</dbReference>
<evidence type="ECO:0000259" key="10">
    <source>
        <dbReference type="Pfam" id="PF01618"/>
    </source>
</evidence>
<name>K6Y7U6_9ALTE</name>
<evidence type="ECO:0000256" key="5">
    <source>
        <dbReference type="ARBA" id="ARBA00022927"/>
    </source>
</evidence>
<keyword evidence="6 9" id="KW-1133">Transmembrane helix</keyword>
<protein>
    <submittedName>
        <fullName evidence="11">Transporter, MotA/TolQ/ExbB proton channel family</fullName>
    </submittedName>
</protein>
<dbReference type="GO" id="GO:0005886">
    <property type="term" value="C:plasma membrane"/>
    <property type="evidence" value="ECO:0007669"/>
    <property type="project" value="UniProtKB-SubCell"/>
</dbReference>
<keyword evidence="4 9" id="KW-0812">Transmembrane</keyword>
<keyword evidence="2 8" id="KW-0813">Transport</keyword>
<feature type="transmembrane region" description="Helical" evidence="9">
    <location>
        <begin position="95"/>
        <end position="116"/>
    </location>
</feature>
<gene>
    <name evidence="11" type="ORF">GLIP_0083</name>
</gene>
<dbReference type="Proteomes" id="UP000006334">
    <property type="component" value="Unassembled WGS sequence"/>
</dbReference>
<feature type="transmembrane region" description="Helical" evidence="9">
    <location>
        <begin position="53"/>
        <end position="75"/>
    </location>
</feature>
<dbReference type="PANTHER" id="PTHR30625:SF15">
    <property type="entry name" value="BIOPOLYMER TRANSPORT PROTEIN EXBB"/>
    <property type="match status" value="1"/>
</dbReference>
<dbReference type="GO" id="GO:0017038">
    <property type="term" value="P:protein import"/>
    <property type="evidence" value="ECO:0007669"/>
    <property type="project" value="TreeGrafter"/>
</dbReference>
<dbReference type="Pfam" id="PF01618">
    <property type="entry name" value="MotA_ExbB"/>
    <property type="match status" value="1"/>
</dbReference>
<sequence>MNPTQQVLANPIIWMILGLALVSYSVLLHLIFSRNSSEESQMKTTGWLQTLPAMLSALPLLGLLGTIIGLLQTFGQMAAGGIDVQQLLSSSIADAMLTTEVGLLMVIPGWVMLSALQRKQQNMQLRIQAQHSQQLEPQFTELQGAQ</sequence>
<comment type="subcellular location">
    <subcellularLocation>
        <location evidence="1">Cell membrane</location>
        <topology evidence="1">Multi-pass membrane protein</topology>
    </subcellularLocation>
    <subcellularLocation>
        <location evidence="8">Membrane</location>
        <topology evidence="8">Multi-pass membrane protein</topology>
    </subcellularLocation>
</comment>
<keyword evidence="5 8" id="KW-0653">Protein transport</keyword>
<evidence type="ECO:0000313" key="12">
    <source>
        <dbReference type="Proteomes" id="UP000006334"/>
    </source>
</evidence>
<evidence type="ECO:0000256" key="3">
    <source>
        <dbReference type="ARBA" id="ARBA00022475"/>
    </source>
</evidence>
<dbReference type="InterPro" id="IPR050790">
    <property type="entry name" value="ExbB/TolQ_transport"/>
</dbReference>